<proteinExistence type="predicted"/>
<evidence type="ECO:0000256" key="2">
    <source>
        <dbReference type="ARBA" id="ARBA00023163"/>
    </source>
</evidence>
<dbReference type="Gene3D" id="1.10.10.1320">
    <property type="entry name" value="Anti-sigma factor, zinc-finger domain"/>
    <property type="match status" value="1"/>
</dbReference>
<name>A0ABU5K636_9ACTN</name>
<keyword evidence="3" id="KW-0812">Transmembrane</keyword>
<evidence type="ECO:0000256" key="1">
    <source>
        <dbReference type="ARBA" id="ARBA00023015"/>
    </source>
</evidence>
<keyword evidence="3" id="KW-0472">Membrane</keyword>
<dbReference type="InterPro" id="IPR041916">
    <property type="entry name" value="Anti_sigma_zinc_sf"/>
</dbReference>
<evidence type="ECO:0000313" key="4">
    <source>
        <dbReference type="EMBL" id="MDZ5660346.1"/>
    </source>
</evidence>
<keyword evidence="5" id="KW-1185">Reference proteome</keyword>
<sequence length="177" mass="18385">MTHLGSRVSALLDGHLSAEEEERCWAHVHGCHSCRDLVEQEGWVKTQLAQLSHGPAQTSHDFKSALRGRCSSLEPSAGGALAAPPFPTSQPRSRRGLVAIGGGAASACVVGVLALGVAGGPRVEPRPPVTDLTRPVAPVAPVAPAVKVDDRSARGPVSPSRTPLAERLVAIREKIAP</sequence>
<accession>A0ABU5K636</accession>
<organism evidence="4 5">
    <name type="scientific">Nocardioides renjunii</name>
    <dbReference type="NCBI Taxonomy" id="3095075"/>
    <lineage>
        <taxon>Bacteria</taxon>
        <taxon>Bacillati</taxon>
        <taxon>Actinomycetota</taxon>
        <taxon>Actinomycetes</taxon>
        <taxon>Propionibacteriales</taxon>
        <taxon>Nocardioidaceae</taxon>
        <taxon>Nocardioides</taxon>
    </lineage>
</organism>
<comment type="caution">
    <text evidence="4">The sequence shown here is derived from an EMBL/GenBank/DDBJ whole genome shotgun (WGS) entry which is preliminary data.</text>
</comment>
<keyword evidence="1" id="KW-0805">Transcription regulation</keyword>
<keyword evidence="2" id="KW-0804">Transcription</keyword>
<feature type="transmembrane region" description="Helical" evidence="3">
    <location>
        <begin position="97"/>
        <end position="118"/>
    </location>
</feature>
<dbReference type="RefSeq" id="WP_172265665.1">
    <property type="nucleotide sequence ID" value="NZ_JAXQPW010000001.1"/>
</dbReference>
<dbReference type="Proteomes" id="UP001291999">
    <property type="component" value="Unassembled WGS sequence"/>
</dbReference>
<gene>
    <name evidence="4" type="ORF">SFC79_01105</name>
</gene>
<dbReference type="EMBL" id="JAXQPW010000001">
    <property type="protein sequence ID" value="MDZ5660346.1"/>
    <property type="molecule type" value="Genomic_DNA"/>
</dbReference>
<protein>
    <submittedName>
        <fullName evidence="4">Zf-HC2 domain-containing protein</fullName>
    </submittedName>
</protein>
<reference evidence="4 5" key="1">
    <citation type="submission" date="2023-11" db="EMBL/GenBank/DDBJ databases">
        <title>Novel species in genus Nocardioides.</title>
        <authorList>
            <person name="Zhou H."/>
        </authorList>
    </citation>
    <scope>NUCLEOTIDE SEQUENCE [LARGE SCALE GENOMIC DNA]</scope>
    <source>
        <strain evidence="4 5">S-58</strain>
    </source>
</reference>
<evidence type="ECO:0000313" key="5">
    <source>
        <dbReference type="Proteomes" id="UP001291999"/>
    </source>
</evidence>
<evidence type="ECO:0000256" key="3">
    <source>
        <dbReference type="SAM" id="Phobius"/>
    </source>
</evidence>
<keyword evidence="3" id="KW-1133">Transmembrane helix</keyword>